<dbReference type="Proteomes" id="UP000623509">
    <property type="component" value="Unassembled WGS sequence"/>
</dbReference>
<comment type="caution">
    <text evidence="2">The sequence shown here is derived from an EMBL/GenBank/DDBJ whole genome shotgun (WGS) entry which is preliminary data.</text>
</comment>
<accession>A0A272EPX8</accession>
<dbReference type="RefSeq" id="WP_095525392.1">
    <property type="nucleotide sequence ID" value="NZ_MDUX01000050.1"/>
</dbReference>
<reference evidence="2 3" key="2">
    <citation type="submission" date="2017-07" db="EMBL/GenBank/DDBJ databases">
        <title>Candidatus Dactylopiibacterium carminicum, a nitrogen-fixing symbiont of the cochineal insect Dactylopius coccus and Dactylopius opuntiae (Hemiptera: Coccoidea: Dactylopiidae).</title>
        <authorList>
            <person name="Vera A."/>
        </authorList>
    </citation>
    <scope>NUCLEOTIDE SEQUENCE [LARGE SCALE GENOMIC DNA]</scope>
    <source>
        <strain evidence="2 3">NFDCM</strain>
    </source>
</reference>
<evidence type="ECO:0000313" key="1">
    <source>
        <dbReference type="EMBL" id="KAF7598401.1"/>
    </source>
</evidence>
<dbReference type="OrthoDB" id="5348353at2"/>
<protein>
    <submittedName>
        <fullName evidence="2">Hemin uptake protein HemP</fullName>
    </submittedName>
</protein>
<dbReference type="InterPro" id="IPR019600">
    <property type="entry name" value="Hemin_uptake_protein_HemP"/>
</dbReference>
<dbReference type="EMBL" id="MDUX01000050">
    <property type="protein sequence ID" value="KAF7598401.1"/>
    <property type="molecule type" value="Genomic_DNA"/>
</dbReference>
<dbReference type="Gene3D" id="2.10.70.10">
    <property type="entry name" value="Complement Module, domain 1"/>
    <property type="match status" value="1"/>
</dbReference>
<dbReference type="Proteomes" id="UP000216107">
    <property type="component" value="Unassembled WGS sequence"/>
</dbReference>
<dbReference type="Pfam" id="PF10636">
    <property type="entry name" value="hemP"/>
    <property type="match status" value="1"/>
</dbReference>
<reference evidence="1 4" key="1">
    <citation type="submission" date="2016-08" db="EMBL/GenBank/DDBJ databases">
        <title>Candidatus Dactylopiibacterium carminicum genome sequence.</title>
        <authorList>
            <person name="Ramirez-Puebla S.T."/>
            <person name="Ormeno-Orrillo E."/>
            <person name="Vera-Ponce De Leon A."/>
            <person name="Luis L."/>
            <person name="Sanchez-Flores A."/>
            <person name="Monica R."/>
            <person name="Martinez-Romero E."/>
        </authorList>
    </citation>
    <scope>NUCLEOTIDE SEQUENCE [LARGE SCALE GENOMIC DNA]</scope>
    <source>
        <strain evidence="1">END1</strain>
    </source>
</reference>
<evidence type="ECO:0000313" key="2">
    <source>
        <dbReference type="EMBL" id="PAS92148.1"/>
    </source>
</evidence>
<dbReference type="AlphaFoldDB" id="A0A272EPX8"/>
<name>A0A272EPX8_9RHOO</name>
<proteinExistence type="predicted"/>
<evidence type="ECO:0000313" key="3">
    <source>
        <dbReference type="Proteomes" id="UP000216107"/>
    </source>
</evidence>
<gene>
    <name evidence="1" type="ORF">BGI27_13490</name>
    <name evidence="2" type="ORF">CGU29_12860</name>
</gene>
<sequence>MEHVQTLATARPVEAGIPHSLLENAVSSRSLMGSASTLIIEHMGMHYVLRATRNGKLILTK</sequence>
<evidence type="ECO:0000313" key="4">
    <source>
        <dbReference type="Proteomes" id="UP000623509"/>
    </source>
</evidence>
<dbReference type="EMBL" id="NMRN01000046">
    <property type="protein sequence ID" value="PAS92148.1"/>
    <property type="molecule type" value="Genomic_DNA"/>
</dbReference>
<organism evidence="2 3">
    <name type="scientific">Candidatus Dactylopiibacterium carminicum</name>
    <dbReference type="NCBI Taxonomy" id="857335"/>
    <lineage>
        <taxon>Bacteria</taxon>
        <taxon>Pseudomonadati</taxon>
        <taxon>Pseudomonadota</taxon>
        <taxon>Betaproteobacteria</taxon>
        <taxon>Rhodocyclales</taxon>
        <taxon>Rhodocyclaceae</taxon>
        <taxon>Candidatus Dactylopiibacterium</taxon>
    </lineage>
</organism>
<keyword evidence="4" id="KW-1185">Reference proteome</keyword>